<dbReference type="InParanoid" id="A0A0D0ADY4"/>
<evidence type="ECO:0000313" key="3">
    <source>
        <dbReference type="Proteomes" id="UP000054485"/>
    </source>
</evidence>
<gene>
    <name evidence="2" type="ORF">CY34DRAFT_807744</name>
</gene>
<proteinExistence type="predicted"/>
<reference evidence="3" key="2">
    <citation type="submission" date="2015-01" db="EMBL/GenBank/DDBJ databases">
        <title>Evolutionary Origins and Diversification of the Mycorrhizal Mutualists.</title>
        <authorList>
            <consortium name="DOE Joint Genome Institute"/>
            <consortium name="Mycorrhizal Genomics Consortium"/>
            <person name="Kohler A."/>
            <person name="Kuo A."/>
            <person name="Nagy L.G."/>
            <person name="Floudas D."/>
            <person name="Copeland A."/>
            <person name="Barry K.W."/>
            <person name="Cichocki N."/>
            <person name="Veneault-Fourrey C."/>
            <person name="LaButti K."/>
            <person name="Lindquist E.A."/>
            <person name="Lipzen A."/>
            <person name="Lundell T."/>
            <person name="Morin E."/>
            <person name="Murat C."/>
            <person name="Riley R."/>
            <person name="Ohm R."/>
            <person name="Sun H."/>
            <person name="Tunlid A."/>
            <person name="Henrissat B."/>
            <person name="Grigoriev I.V."/>
            <person name="Hibbett D.S."/>
            <person name="Martin F."/>
        </authorList>
    </citation>
    <scope>NUCLEOTIDE SEQUENCE [LARGE SCALE GENOMIC DNA]</scope>
    <source>
        <strain evidence="3">UH-Slu-Lm8-n1</strain>
    </source>
</reference>
<protein>
    <submittedName>
        <fullName evidence="2">Uncharacterized protein</fullName>
    </submittedName>
</protein>
<reference evidence="2 3" key="1">
    <citation type="submission" date="2014-04" db="EMBL/GenBank/DDBJ databases">
        <authorList>
            <consortium name="DOE Joint Genome Institute"/>
            <person name="Kuo A."/>
            <person name="Ruytinx J."/>
            <person name="Rineau F."/>
            <person name="Colpaert J."/>
            <person name="Kohler A."/>
            <person name="Nagy L.G."/>
            <person name="Floudas D."/>
            <person name="Copeland A."/>
            <person name="Barry K.W."/>
            <person name="Cichocki N."/>
            <person name="Veneault-Fourrey C."/>
            <person name="LaButti K."/>
            <person name="Lindquist E.A."/>
            <person name="Lipzen A."/>
            <person name="Lundell T."/>
            <person name="Morin E."/>
            <person name="Murat C."/>
            <person name="Sun H."/>
            <person name="Tunlid A."/>
            <person name="Henrissat B."/>
            <person name="Grigoriev I.V."/>
            <person name="Hibbett D.S."/>
            <person name="Martin F."/>
            <person name="Nordberg H.P."/>
            <person name="Cantor M.N."/>
            <person name="Hua S.X."/>
        </authorList>
    </citation>
    <scope>NUCLEOTIDE SEQUENCE [LARGE SCALE GENOMIC DNA]</scope>
    <source>
        <strain evidence="2 3">UH-Slu-Lm8-n1</strain>
    </source>
</reference>
<dbReference type="HOGENOM" id="CLU_1240836_0_0_1"/>
<keyword evidence="1" id="KW-0472">Membrane</keyword>
<accession>A0A0D0ADY4</accession>
<sequence length="223" mass="24540">MSSYTPTPTPTPTPTNDGSCGFRFNTCDFMITLIPAILFFPCYAVILLFAFRTIVLFVRGAPRAVRNVLFGRASDVQPDSTEDDRAHGESETLIPLVFCGTWMRLPEGAASVGQSEWSCVQPVSVSVSSRIAFKSALGACMVEHAVSAYTSTWFPNDSKFSSPIRNLPEIVMIAVMIQMPSPILRHLKERNVLSYNPARPDNLNAPSELQIGVAQVEYVDTRC</sequence>
<dbReference type="OrthoDB" id="2682649at2759"/>
<evidence type="ECO:0000256" key="1">
    <source>
        <dbReference type="SAM" id="Phobius"/>
    </source>
</evidence>
<keyword evidence="1" id="KW-0812">Transmembrane</keyword>
<evidence type="ECO:0000313" key="2">
    <source>
        <dbReference type="EMBL" id="KIK39896.1"/>
    </source>
</evidence>
<name>A0A0D0ADY4_9AGAM</name>
<keyword evidence="3" id="KW-1185">Reference proteome</keyword>
<dbReference type="EMBL" id="KN835324">
    <property type="protein sequence ID" value="KIK39896.1"/>
    <property type="molecule type" value="Genomic_DNA"/>
</dbReference>
<organism evidence="2 3">
    <name type="scientific">Suillus luteus UH-Slu-Lm8-n1</name>
    <dbReference type="NCBI Taxonomy" id="930992"/>
    <lineage>
        <taxon>Eukaryota</taxon>
        <taxon>Fungi</taxon>
        <taxon>Dikarya</taxon>
        <taxon>Basidiomycota</taxon>
        <taxon>Agaricomycotina</taxon>
        <taxon>Agaricomycetes</taxon>
        <taxon>Agaricomycetidae</taxon>
        <taxon>Boletales</taxon>
        <taxon>Suillineae</taxon>
        <taxon>Suillaceae</taxon>
        <taxon>Suillus</taxon>
    </lineage>
</organism>
<keyword evidence="1" id="KW-1133">Transmembrane helix</keyword>
<dbReference type="Proteomes" id="UP000054485">
    <property type="component" value="Unassembled WGS sequence"/>
</dbReference>
<dbReference type="AlphaFoldDB" id="A0A0D0ADY4"/>
<feature type="transmembrane region" description="Helical" evidence="1">
    <location>
        <begin position="33"/>
        <end position="58"/>
    </location>
</feature>